<accession>A0A8S5P0K0</accession>
<name>A0A8S5P0K0_9CAUD</name>
<protein>
    <submittedName>
        <fullName evidence="1">Uncharacterized protein</fullName>
    </submittedName>
</protein>
<dbReference type="EMBL" id="BK015306">
    <property type="protein sequence ID" value="DAE00614.1"/>
    <property type="molecule type" value="Genomic_DNA"/>
</dbReference>
<sequence>MLKFPRQPVTSFLSGPLMPPSEFEPFDMQDEFGSMLSFNNSFDDEFSHRELDMHVMETWRYWEEEKRTTSGLSPEIDFWDPQSEIDFYGDRGLGYYSLIPFGQYLARRSEEFGPIGIPRSPSPEPVATPMSWARFRHLVRYYRECARLENDALCAIPLEMVGKKSGFSHA</sequence>
<reference evidence="1" key="1">
    <citation type="journal article" date="2021" name="Proc. Natl. Acad. Sci. U.S.A.">
        <title>A Catalog of Tens of Thousands of Viruses from Human Metagenomes Reveals Hidden Associations with Chronic Diseases.</title>
        <authorList>
            <person name="Tisza M.J."/>
            <person name="Buck C.B."/>
        </authorList>
    </citation>
    <scope>NUCLEOTIDE SEQUENCE</scope>
    <source>
        <strain evidence="1">CtakU3</strain>
    </source>
</reference>
<proteinExistence type="predicted"/>
<organism evidence="1">
    <name type="scientific">Myoviridae sp. ctakU3</name>
    <dbReference type="NCBI Taxonomy" id="2825135"/>
    <lineage>
        <taxon>Viruses</taxon>
        <taxon>Duplodnaviria</taxon>
        <taxon>Heunggongvirae</taxon>
        <taxon>Uroviricota</taxon>
        <taxon>Caudoviricetes</taxon>
    </lineage>
</organism>
<evidence type="ECO:0000313" key="1">
    <source>
        <dbReference type="EMBL" id="DAE00614.1"/>
    </source>
</evidence>